<name>A0AA86RJY3_9EUKA</name>
<dbReference type="AlphaFoldDB" id="A0AA86RJY3"/>
<evidence type="ECO:0000313" key="1">
    <source>
        <dbReference type="EMBL" id="CAI9976223.1"/>
    </source>
</evidence>
<comment type="caution">
    <text evidence="1">The sequence shown here is derived from an EMBL/GenBank/DDBJ whole genome shotgun (WGS) entry which is preliminary data.</text>
</comment>
<reference evidence="1" key="1">
    <citation type="submission" date="2023-06" db="EMBL/GenBank/DDBJ databases">
        <authorList>
            <person name="Kurt Z."/>
        </authorList>
    </citation>
    <scope>NUCLEOTIDE SEQUENCE</scope>
</reference>
<evidence type="ECO:0000313" key="2">
    <source>
        <dbReference type="EMBL" id="CAL6001085.1"/>
    </source>
</evidence>
<protein>
    <submittedName>
        <fullName evidence="2">Hypothetical_protein</fullName>
    </submittedName>
</protein>
<dbReference type="EMBL" id="CATOUU010001173">
    <property type="protein sequence ID" value="CAI9976223.1"/>
    <property type="molecule type" value="Genomic_DNA"/>
</dbReference>
<gene>
    <name evidence="2" type="ORF">HINF_LOCUS17203</name>
    <name evidence="1" type="ORF">HINF_LOCUS63868</name>
</gene>
<organism evidence="1">
    <name type="scientific">Hexamita inflata</name>
    <dbReference type="NCBI Taxonomy" id="28002"/>
    <lineage>
        <taxon>Eukaryota</taxon>
        <taxon>Metamonada</taxon>
        <taxon>Diplomonadida</taxon>
        <taxon>Hexamitidae</taxon>
        <taxon>Hexamitinae</taxon>
        <taxon>Hexamita</taxon>
    </lineage>
</organism>
<dbReference type="Proteomes" id="UP001642409">
    <property type="component" value="Unassembled WGS sequence"/>
</dbReference>
<sequence>MNDSLSVNAILLKEFDKIMNQRNKKNQSVMCDNKNQIDSLNEEQINSTQNEQSKIAQTISDEQFAINYFEEHKNMPLAQVIQNLSELYKGKSVPQQVLQIITEKLQILNPIKTQNKLQTYIDQSNQNSYLIHPFIEIHVQNIIQALFETSVDCVDINYEYKVRQTQCISLDLLQQHIGALIGHPPKMTDIIYVLSKYYNITEFGKAMKLKQVILTKYIQIDDIVIMSSKQVWRKLFAMYIQKTYDKQQIQKFQHYLINSNTSDNWPDL</sequence>
<reference evidence="2 3" key="2">
    <citation type="submission" date="2024-07" db="EMBL/GenBank/DDBJ databases">
        <authorList>
            <person name="Akdeniz Z."/>
        </authorList>
    </citation>
    <scope>NUCLEOTIDE SEQUENCE [LARGE SCALE GENOMIC DNA]</scope>
</reference>
<accession>A0AA86RJY3</accession>
<evidence type="ECO:0000313" key="3">
    <source>
        <dbReference type="Proteomes" id="UP001642409"/>
    </source>
</evidence>
<keyword evidence="3" id="KW-1185">Reference proteome</keyword>
<proteinExistence type="predicted"/>
<dbReference type="EMBL" id="CAXDID020000043">
    <property type="protein sequence ID" value="CAL6001085.1"/>
    <property type="molecule type" value="Genomic_DNA"/>
</dbReference>